<reference evidence="2" key="1">
    <citation type="journal article" date="2011" name="PLoS Biol.">
        <title>Gene gain and loss during evolution of obligate parasitism in the white rust pathogen of Arabidopsis thaliana.</title>
        <authorList>
            <person name="Kemen E."/>
            <person name="Gardiner A."/>
            <person name="Schultz-Larsen T."/>
            <person name="Kemen A.C."/>
            <person name="Balmuth A.L."/>
            <person name="Robert-Seilaniantz A."/>
            <person name="Bailey K."/>
            <person name="Holub E."/>
            <person name="Studholme D.J."/>
            <person name="Maclean D."/>
            <person name="Jones J.D."/>
        </authorList>
    </citation>
    <scope>NUCLEOTIDE SEQUENCE</scope>
</reference>
<proteinExistence type="predicted"/>
<name>F0WYT0_9STRA</name>
<reference evidence="2" key="2">
    <citation type="submission" date="2011-02" db="EMBL/GenBank/DDBJ databases">
        <authorList>
            <person name="MacLean D."/>
        </authorList>
    </citation>
    <scope>NUCLEOTIDE SEQUENCE</scope>
</reference>
<dbReference type="InterPro" id="IPR043502">
    <property type="entry name" value="DNA/RNA_pol_sf"/>
</dbReference>
<gene>
    <name evidence="2" type="primary">AlNc14C398G11340</name>
    <name evidence="2" type="ORF">ALNC14_127830</name>
</gene>
<dbReference type="HOGENOM" id="CLU_000680_27_0_1"/>
<protein>
    <submittedName>
        <fullName evidence="2">Pollike protein putative</fullName>
    </submittedName>
</protein>
<evidence type="ECO:0000313" key="2">
    <source>
        <dbReference type="EMBL" id="CCA26639.1"/>
    </source>
</evidence>
<dbReference type="SUPFAM" id="SSF56672">
    <property type="entry name" value="DNA/RNA polymerases"/>
    <property type="match status" value="1"/>
</dbReference>
<dbReference type="CDD" id="cd01650">
    <property type="entry name" value="RT_nLTR_like"/>
    <property type="match status" value="1"/>
</dbReference>
<dbReference type="EMBL" id="FR824441">
    <property type="protein sequence ID" value="CCA26639.1"/>
    <property type="molecule type" value="Genomic_DNA"/>
</dbReference>
<dbReference type="Pfam" id="PF00078">
    <property type="entry name" value="RVT_1"/>
    <property type="match status" value="1"/>
</dbReference>
<sequence>MEGAIKCMHGRSSPGMDGLPAAFYQLAPGIFGECLHIFFADQLRRGSWLRSQHSSAITLLFIKGSRANLGNYRPIALMCVDVKVLSTALAYRLQQVLPKLIHEDQKAFLRGRSIHHHIHYMSDLQDLVSHRGDTAYATFLEFEEAYDRVDWSYIYPILSRMNCGTSFIEWTKLLHNNTNVSLLLNGTLSPKITPSRGMKQGDPLSALLFLMTIEPLGNLLRRNEGPGICITPCDTATSLSFPDDSTLLSSSLGGVETQLEIVQHYCDGSGARLNLSKSTLLALNRHQVCSPFDKVRVLFPAESVSYLGIPFSQSSVGEAMIEFLLDRFCSGFRHWFRRARTVRGRLLVAQTMVLSRLWHFTTHFSIPQHTLRRWQSMLN</sequence>
<evidence type="ECO:0000259" key="1">
    <source>
        <dbReference type="PROSITE" id="PS50878"/>
    </source>
</evidence>
<dbReference type="PROSITE" id="PS50878">
    <property type="entry name" value="RT_POL"/>
    <property type="match status" value="1"/>
</dbReference>
<dbReference type="PANTHER" id="PTHR19446">
    <property type="entry name" value="REVERSE TRANSCRIPTASES"/>
    <property type="match status" value="1"/>
</dbReference>
<accession>F0WYT0</accession>
<dbReference type="InterPro" id="IPR000477">
    <property type="entry name" value="RT_dom"/>
</dbReference>
<organism evidence="2">
    <name type="scientific">Albugo laibachii Nc14</name>
    <dbReference type="NCBI Taxonomy" id="890382"/>
    <lineage>
        <taxon>Eukaryota</taxon>
        <taxon>Sar</taxon>
        <taxon>Stramenopiles</taxon>
        <taxon>Oomycota</taxon>
        <taxon>Peronosporomycetes</taxon>
        <taxon>Albuginales</taxon>
        <taxon>Albuginaceae</taxon>
        <taxon>Albugo</taxon>
    </lineage>
</organism>
<dbReference type="AlphaFoldDB" id="F0WYT0"/>
<feature type="domain" description="Reverse transcriptase" evidence="1">
    <location>
        <begin position="41"/>
        <end position="311"/>
    </location>
</feature>